<sequence length="94" mass="10858">MDVYDEAKVRITDLQKRAKRIYDAGELMVGKEPTKTERTRFRIIYATSENLNTDFESQLSVINRNMGKPGVEVVDADKLREDFETVYFGCNIFG</sequence>
<reference evidence="1 2" key="1">
    <citation type="submission" date="2023-01" db="EMBL/GenBank/DDBJ databases">
        <authorList>
            <person name="Whitehead M."/>
        </authorList>
    </citation>
    <scope>NUCLEOTIDE SEQUENCE [LARGE SCALE GENOMIC DNA]</scope>
</reference>
<comment type="caution">
    <text evidence="1">The sequence shown here is derived from an EMBL/GenBank/DDBJ whole genome shotgun (WGS) entry which is preliminary data.</text>
</comment>
<accession>A0AAV0XQG5</accession>
<organism evidence="1 2">
    <name type="scientific">Macrosiphum euphorbiae</name>
    <name type="common">potato aphid</name>
    <dbReference type="NCBI Taxonomy" id="13131"/>
    <lineage>
        <taxon>Eukaryota</taxon>
        <taxon>Metazoa</taxon>
        <taxon>Ecdysozoa</taxon>
        <taxon>Arthropoda</taxon>
        <taxon>Hexapoda</taxon>
        <taxon>Insecta</taxon>
        <taxon>Pterygota</taxon>
        <taxon>Neoptera</taxon>
        <taxon>Paraneoptera</taxon>
        <taxon>Hemiptera</taxon>
        <taxon>Sternorrhyncha</taxon>
        <taxon>Aphidomorpha</taxon>
        <taxon>Aphidoidea</taxon>
        <taxon>Aphididae</taxon>
        <taxon>Macrosiphini</taxon>
        <taxon>Macrosiphum</taxon>
    </lineage>
</organism>
<keyword evidence="2" id="KW-1185">Reference proteome</keyword>
<dbReference type="EMBL" id="CARXXK010000572">
    <property type="protein sequence ID" value="CAI6370834.1"/>
    <property type="molecule type" value="Genomic_DNA"/>
</dbReference>
<gene>
    <name evidence="1" type="ORF">MEUPH1_LOCUS24915</name>
</gene>
<dbReference type="AlphaFoldDB" id="A0AAV0XQG5"/>
<protein>
    <submittedName>
        <fullName evidence="1">Uncharacterized protein</fullName>
    </submittedName>
</protein>
<name>A0AAV0XQG5_9HEMI</name>
<evidence type="ECO:0000313" key="2">
    <source>
        <dbReference type="Proteomes" id="UP001160148"/>
    </source>
</evidence>
<proteinExistence type="predicted"/>
<dbReference type="Proteomes" id="UP001160148">
    <property type="component" value="Unassembled WGS sequence"/>
</dbReference>
<evidence type="ECO:0000313" key="1">
    <source>
        <dbReference type="EMBL" id="CAI6370834.1"/>
    </source>
</evidence>